<proteinExistence type="predicted"/>
<dbReference type="EMBL" id="CP023509">
    <property type="protein sequence ID" value="ATF62150.1"/>
    <property type="molecule type" value="Genomic_DNA"/>
</dbReference>
<dbReference type="RefSeq" id="WP_096740542.1">
    <property type="nucleotide sequence ID" value="NZ_CP023509.1"/>
</dbReference>
<dbReference type="SUPFAM" id="SSF46955">
    <property type="entry name" value="Putative DNA-binding domain"/>
    <property type="match status" value="1"/>
</dbReference>
<sequence length="96" mass="10894">MAKKKKKEQEGKFIVYLSSKQVAAMAGVDTRTVNNAREKGDIHPASLTGSTWGYLESEARRWMDWREENPPHSRAWGWNKSGTPRPHGVAVKSEKK</sequence>
<evidence type="ECO:0008006" key="4">
    <source>
        <dbReference type="Google" id="ProtNLM"/>
    </source>
</evidence>
<reference evidence="3" key="1">
    <citation type="submission" date="2017-09" db="EMBL/GenBank/DDBJ databases">
        <title>FDA dAtabase for Regulatory Grade micrObial Sequences (FDA-ARGOS): Supporting development and validation of Infectious Disease Dx tests.</title>
        <authorList>
            <person name="Minogue T."/>
            <person name="Wolcott M."/>
            <person name="Wasieloski L."/>
            <person name="Aguilar W."/>
            <person name="Moore D."/>
            <person name="Tallon L."/>
            <person name="Sadzewicz L."/>
            <person name="Ott S."/>
            <person name="Zhao X."/>
            <person name="Nagaraj S."/>
            <person name="Vavikolanu K."/>
            <person name="Aluvathingal J."/>
            <person name="Nadendla S."/>
            <person name="Sichtig H."/>
        </authorList>
    </citation>
    <scope>NUCLEOTIDE SEQUENCE [LARGE SCALE GENOMIC DNA]</scope>
    <source>
        <strain evidence="3">FDAARGOS_369</strain>
        <plasmid evidence="3">Plasmid unnamed</plasmid>
    </source>
</reference>
<protein>
    <recommendedName>
        <fullName evidence="4">Helix-turn-helix domain-containing protein</fullName>
    </recommendedName>
</protein>
<keyword evidence="2" id="KW-0614">Plasmid</keyword>
<dbReference type="InterPro" id="IPR009061">
    <property type="entry name" value="DNA-bd_dom_put_sf"/>
</dbReference>
<dbReference type="AlphaFoldDB" id="A0A291DCN8"/>
<feature type="region of interest" description="Disordered" evidence="1">
    <location>
        <begin position="69"/>
        <end position="96"/>
    </location>
</feature>
<geneLocation type="plasmid" evidence="2">
    <name>unnamed</name>
</geneLocation>
<dbReference type="Proteomes" id="UP000218628">
    <property type="component" value="Plasmid unnamed"/>
</dbReference>
<accession>A0A291DCN8</accession>
<gene>
    <name evidence="2" type="ORF">CO690_00090</name>
</gene>
<evidence type="ECO:0000256" key="1">
    <source>
        <dbReference type="SAM" id="MobiDB-lite"/>
    </source>
</evidence>
<evidence type="ECO:0000313" key="2">
    <source>
        <dbReference type="EMBL" id="ATF62150.1"/>
    </source>
</evidence>
<evidence type="ECO:0000313" key="3">
    <source>
        <dbReference type="Proteomes" id="UP000218628"/>
    </source>
</evidence>
<name>A0A291DCN8_9MICC</name>
<organism evidence="2 3">
    <name type="scientific">Rothia mucilaginosa</name>
    <dbReference type="NCBI Taxonomy" id="43675"/>
    <lineage>
        <taxon>Bacteria</taxon>
        <taxon>Bacillati</taxon>
        <taxon>Actinomycetota</taxon>
        <taxon>Actinomycetes</taxon>
        <taxon>Micrococcales</taxon>
        <taxon>Micrococcaceae</taxon>
        <taxon>Rothia</taxon>
    </lineage>
</organism>